<keyword evidence="1" id="KW-0472">Membrane</keyword>
<evidence type="ECO:0000313" key="2">
    <source>
        <dbReference type="EMBL" id="VDN60625.1"/>
    </source>
</evidence>
<evidence type="ECO:0000256" key="1">
    <source>
        <dbReference type="SAM" id="Phobius"/>
    </source>
</evidence>
<keyword evidence="3" id="KW-1185">Reference proteome</keyword>
<dbReference type="OrthoDB" id="297496at2759"/>
<dbReference type="Proteomes" id="UP000274756">
    <property type="component" value="Unassembled WGS sequence"/>
</dbReference>
<sequence length="127" mass="14644">MAIVCVSLLIFVFIIPSYIFTAIENDWIFLDAFFYCFISLTTIGLVYLLFGLACMMLFIATLYDVPQFNLTRFFLMKENGYAEPYTEESKKITIVNPNSQPVYLELFCSYTIAMRKQGGIIVIFIGF</sequence>
<dbReference type="Gene3D" id="1.10.287.70">
    <property type="match status" value="1"/>
</dbReference>
<keyword evidence="1" id="KW-1133">Transmembrane helix</keyword>
<evidence type="ECO:0000313" key="3">
    <source>
        <dbReference type="Proteomes" id="UP000274756"/>
    </source>
</evidence>
<keyword evidence="1" id="KW-0812">Transmembrane</keyword>
<dbReference type="STRING" id="318479.A0A3P7Q2H2"/>
<reference evidence="2 3" key="1">
    <citation type="submission" date="2018-11" db="EMBL/GenBank/DDBJ databases">
        <authorList>
            <consortium name="Pathogen Informatics"/>
        </authorList>
    </citation>
    <scope>NUCLEOTIDE SEQUENCE [LARGE SCALE GENOMIC DNA]</scope>
</reference>
<organism evidence="2 3">
    <name type="scientific">Dracunculus medinensis</name>
    <name type="common">Guinea worm</name>
    <dbReference type="NCBI Taxonomy" id="318479"/>
    <lineage>
        <taxon>Eukaryota</taxon>
        <taxon>Metazoa</taxon>
        <taxon>Ecdysozoa</taxon>
        <taxon>Nematoda</taxon>
        <taxon>Chromadorea</taxon>
        <taxon>Rhabditida</taxon>
        <taxon>Spirurina</taxon>
        <taxon>Dracunculoidea</taxon>
        <taxon>Dracunculidae</taxon>
        <taxon>Dracunculus</taxon>
    </lineage>
</organism>
<dbReference type="AlphaFoldDB" id="A0A3P7Q2H2"/>
<dbReference type="SUPFAM" id="SSF81324">
    <property type="entry name" value="Voltage-gated potassium channels"/>
    <property type="match status" value="1"/>
</dbReference>
<gene>
    <name evidence="2" type="ORF">DME_LOCUS10598</name>
</gene>
<accession>A0A3P7Q2H2</accession>
<dbReference type="EMBL" id="UYYG01001228">
    <property type="protein sequence ID" value="VDN60625.1"/>
    <property type="molecule type" value="Genomic_DNA"/>
</dbReference>
<name>A0A3P7Q2H2_DRAME</name>
<protein>
    <submittedName>
        <fullName evidence="2">Uncharacterized protein</fullName>
    </submittedName>
</protein>
<proteinExistence type="predicted"/>
<feature type="transmembrane region" description="Helical" evidence="1">
    <location>
        <begin position="32"/>
        <end position="63"/>
    </location>
</feature>